<comment type="caution">
    <text evidence="2">The sequence shown here is derived from an EMBL/GenBank/DDBJ whole genome shotgun (WGS) entry which is preliminary data.</text>
</comment>
<protein>
    <recommendedName>
        <fullName evidence="1">Replication factor A C-terminal domain-containing protein</fullName>
    </recommendedName>
</protein>
<feature type="domain" description="Replication factor A C-terminal" evidence="1">
    <location>
        <begin position="58"/>
        <end position="166"/>
    </location>
</feature>
<evidence type="ECO:0000313" key="3">
    <source>
        <dbReference type="Proteomes" id="UP001567538"/>
    </source>
</evidence>
<keyword evidence="3" id="KW-1185">Reference proteome</keyword>
<dbReference type="SUPFAM" id="SSF50249">
    <property type="entry name" value="Nucleic acid-binding proteins"/>
    <property type="match status" value="1"/>
</dbReference>
<dbReference type="Pfam" id="PF08646">
    <property type="entry name" value="Rep_fac-A_C"/>
    <property type="match status" value="1"/>
</dbReference>
<name>A0ABD1GT23_SALDI</name>
<dbReference type="InterPro" id="IPR012340">
    <property type="entry name" value="NA-bd_OB-fold"/>
</dbReference>
<proteinExistence type="predicted"/>
<dbReference type="Proteomes" id="UP001567538">
    <property type="component" value="Unassembled WGS sequence"/>
</dbReference>
<dbReference type="Gene3D" id="2.40.50.140">
    <property type="entry name" value="Nucleic acid-binding proteins"/>
    <property type="match status" value="1"/>
</dbReference>
<evidence type="ECO:0000313" key="2">
    <source>
        <dbReference type="EMBL" id="KAL1546011.1"/>
    </source>
</evidence>
<gene>
    <name evidence="2" type="ORF">AAHA92_22671</name>
</gene>
<accession>A0ABD1GT23</accession>
<reference evidence="2 3" key="1">
    <citation type="submission" date="2024-06" db="EMBL/GenBank/DDBJ databases">
        <title>A chromosome level genome sequence of Diviner's sage (Salvia divinorum).</title>
        <authorList>
            <person name="Ford S.A."/>
            <person name="Ro D.-K."/>
            <person name="Ness R.W."/>
            <person name="Phillips M.A."/>
        </authorList>
    </citation>
    <scope>NUCLEOTIDE SEQUENCE [LARGE SCALE GENOMIC DNA]</scope>
    <source>
        <strain evidence="2">SAF-2024a</strain>
        <tissue evidence="2">Leaf</tissue>
    </source>
</reference>
<dbReference type="InterPro" id="IPR013955">
    <property type="entry name" value="Rep_factor-A_C"/>
</dbReference>
<evidence type="ECO:0000259" key="1">
    <source>
        <dbReference type="Pfam" id="PF08646"/>
    </source>
</evidence>
<dbReference type="AlphaFoldDB" id="A0ABD1GT23"/>
<organism evidence="2 3">
    <name type="scientific">Salvia divinorum</name>
    <name type="common">Maria pastora</name>
    <name type="synonym">Diviner's sage</name>
    <dbReference type="NCBI Taxonomy" id="28513"/>
    <lineage>
        <taxon>Eukaryota</taxon>
        <taxon>Viridiplantae</taxon>
        <taxon>Streptophyta</taxon>
        <taxon>Embryophyta</taxon>
        <taxon>Tracheophyta</taxon>
        <taxon>Spermatophyta</taxon>
        <taxon>Magnoliopsida</taxon>
        <taxon>eudicotyledons</taxon>
        <taxon>Gunneridae</taxon>
        <taxon>Pentapetalae</taxon>
        <taxon>asterids</taxon>
        <taxon>lamiids</taxon>
        <taxon>Lamiales</taxon>
        <taxon>Lamiaceae</taxon>
        <taxon>Nepetoideae</taxon>
        <taxon>Mentheae</taxon>
        <taxon>Salviinae</taxon>
        <taxon>Salvia</taxon>
        <taxon>Salvia subgen. Calosphace</taxon>
    </lineage>
</organism>
<dbReference type="EMBL" id="JBEAFC010000008">
    <property type="protein sequence ID" value="KAL1546011.1"/>
    <property type="molecule type" value="Genomic_DNA"/>
</dbReference>
<sequence length="222" mass="25286">MCDDSFLSDLPSSLKSDKPKIVDEFEGKIKSIDALFCLEEGHYWICAKVESVSCFGDWFYISCKKCGKKVDKLNNQFYCSGCQNFDGFGSMRYMLKLEVFNGTSTAELILWDKECAHIMQKKALEVNGAEVISANIVPKEIEQCIAVKNFLFKIVLRNEDEFLSMKSYNVKKVVTDVDIIKKHSANLLSNLEASKKALSYEDMFLEECNNLSQIVEEVTRTL</sequence>